<evidence type="ECO:0000313" key="7">
    <source>
        <dbReference type="Proteomes" id="UP000220102"/>
    </source>
</evidence>
<keyword evidence="6" id="KW-0223">Dioxygenase</keyword>
<dbReference type="GO" id="GO:0010436">
    <property type="term" value="F:carotenoid dioxygenase activity"/>
    <property type="evidence" value="ECO:0007669"/>
    <property type="project" value="TreeGrafter"/>
</dbReference>
<dbReference type="Pfam" id="PF03055">
    <property type="entry name" value="RPE65"/>
    <property type="match status" value="1"/>
</dbReference>
<evidence type="ECO:0000256" key="3">
    <source>
        <dbReference type="ARBA" id="ARBA00023002"/>
    </source>
</evidence>
<dbReference type="GO" id="GO:0016121">
    <property type="term" value="P:carotene catabolic process"/>
    <property type="evidence" value="ECO:0007669"/>
    <property type="project" value="TreeGrafter"/>
</dbReference>
<name>A0A2A8CYE8_9BACT</name>
<organism evidence="6 7">
    <name type="scientific">Longibacter salinarum</name>
    <dbReference type="NCBI Taxonomy" id="1850348"/>
    <lineage>
        <taxon>Bacteria</taxon>
        <taxon>Pseudomonadati</taxon>
        <taxon>Rhodothermota</taxon>
        <taxon>Rhodothermia</taxon>
        <taxon>Rhodothermales</taxon>
        <taxon>Salisaetaceae</taxon>
        <taxon>Longibacter</taxon>
    </lineage>
</organism>
<dbReference type="RefSeq" id="WP_098075547.1">
    <property type="nucleotide sequence ID" value="NZ_PDEQ01000004.1"/>
</dbReference>
<dbReference type="PANTHER" id="PTHR10543:SF24">
    <property type="entry name" value="CAROTENOID ISOMEROOXYGENASE"/>
    <property type="match status" value="1"/>
</dbReference>
<keyword evidence="3" id="KW-0560">Oxidoreductase</keyword>
<feature type="binding site" evidence="5">
    <location>
        <position position="217"/>
    </location>
    <ligand>
        <name>Fe cation</name>
        <dbReference type="ChEBI" id="CHEBI:24875"/>
        <note>catalytic</note>
    </ligand>
</feature>
<proteinExistence type="inferred from homology"/>
<feature type="binding site" evidence="5">
    <location>
        <position position="284"/>
    </location>
    <ligand>
        <name>Fe cation</name>
        <dbReference type="ChEBI" id="CHEBI:24875"/>
        <note>catalytic</note>
    </ligand>
</feature>
<dbReference type="InterPro" id="IPR004294">
    <property type="entry name" value="Carotenoid_Oase"/>
</dbReference>
<feature type="binding site" evidence="5">
    <location>
        <position position="463"/>
    </location>
    <ligand>
        <name>Fe cation</name>
        <dbReference type="ChEBI" id="CHEBI:24875"/>
        <note>catalytic</note>
    </ligand>
</feature>
<gene>
    <name evidence="6" type="ORF">CRI94_09970</name>
</gene>
<dbReference type="Proteomes" id="UP000220102">
    <property type="component" value="Unassembled WGS sequence"/>
</dbReference>
<keyword evidence="2 5" id="KW-0479">Metal-binding</keyword>
<feature type="binding site" evidence="5">
    <location>
        <position position="167"/>
    </location>
    <ligand>
        <name>Fe cation</name>
        <dbReference type="ChEBI" id="CHEBI:24875"/>
        <note>catalytic</note>
    </ligand>
</feature>
<sequence length="467" mass="52395">MMAFSSGFQSLRNEIAVEELSIEGHLPDWIEGTLIRNGPAQFEVGEDTYNHWFDGLAMLHAFQIEDGKVGYRNRFLESNARREALKKGRISRAEFGTDPCRSIFGRVMSLFRPRLTDNASINVAKVAGQWVAMTETPLPVAFEPKTLETVGVVEFADDVDAQVTTAHPHVHPDTGRTTTYMATFGRQCQYHIVTVDPGSRRREVRATLFVDRPSYMHSFAVTERYAVLSEWPLRVNPLDLLLEGKPFIENYNWVPEEGTRFRVVRLSDGEEVTRISAPAAFAFHHVNAFEQGDSVICDVVTYDDASIIDALYLDRLQSDQPTPAVGRLQRYRLPLAGTTKSVSPTPISDTLLELPRVHDRAVEGRTYRYVYGVGAYDIGNFTDQLVKIDVETGAAETWRAPDTYPGEPVFVPAPNGRAEDYGVVLSVVFQPEENRSFLLVLDAHTFTEVARVPVPHAIPFGFHGQFI</sequence>
<comment type="caution">
    <text evidence="6">The sequence shown here is derived from an EMBL/GenBank/DDBJ whole genome shotgun (WGS) entry which is preliminary data.</text>
</comment>
<keyword evidence="4 5" id="KW-0408">Iron</keyword>
<protein>
    <submittedName>
        <fullName evidence="6">Beta-carotene 15,15'-dioxygenase</fullName>
    </submittedName>
</protein>
<dbReference type="EMBL" id="PDEQ01000004">
    <property type="protein sequence ID" value="PEN13624.1"/>
    <property type="molecule type" value="Genomic_DNA"/>
</dbReference>
<dbReference type="GO" id="GO:0046872">
    <property type="term" value="F:metal ion binding"/>
    <property type="evidence" value="ECO:0007669"/>
    <property type="project" value="UniProtKB-KW"/>
</dbReference>
<evidence type="ECO:0000313" key="6">
    <source>
        <dbReference type="EMBL" id="PEN13624.1"/>
    </source>
</evidence>
<keyword evidence="7" id="KW-1185">Reference proteome</keyword>
<evidence type="ECO:0000256" key="2">
    <source>
        <dbReference type="ARBA" id="ARBA00022723"/>
    </source>
</evidence>
<comment type="cofactor">
    <cofactor evidence="5">
        <name>Fe(2+)</name>
        <dbReference type="ChEBI" id="CHEBI:29033"/>
    </cofactor>
    <text evidence="5">Binds 1 Fe(2+) ion per subunit.</text>
</comment>
<evidence type="ECO:0000256" key="4">
    <source>
        <dbReference type="ARBA" id="ARBA00023004"/>
    </source>
</evidence>
<reference evidence="6 7" key="1">
    <citation type="submission" date="2017-10" db="EMBL/GenBank/DDBJ databases">
        <title>Draft genome of Longibacter Salinarum.</title>
        <authorList>
            <person name="Goh K.M."/>
            <person name="Shamsir M.S."/>
            <person name="Lim S.W."/>
        </authorList>
    </citation>
    <scope>NUCLEOTIDE SEQUENCE [LARGE SCALE GENOMIC DNA]</scope>
    <source>
        <strain evidence="6 7">KCTC 52045</strain>
    </source>
</reference>
<dbReference type="PANTHER" id="PTHR10543">
    <property type="entry name" value="BETA-CAROTENE DIOXYGENASE"/>
    <property type="match status" value="1"/>
</dbReference>
<accession>A0A2A8CYE8</accession>
<comment type="similarity">
    <text evidence="1">Belongs to the carotenoid oxygenase family.</text>
</comment>
<dbReference type="AlphaFoldDB" id="A0A2A8CYE8"/>
<evidence type="ECO:0000256" key="1">
    <source>
        <dbReference type="ARBA" id="ARBA00006787"/>
    </source>
</evidence>
<dbReference type="OrthoDB" id="6636843at2"/>
<evidence type="ECO:0000256" key="5">
    <source>
        <dbReference type="PIRSR" id="PIRSR604294-1"/>
    </source>
</evidence>